<dbReference type="Proteomes" id="UP001596504">
    <property type="component" value="Unassembled WGS sequence"/>
</dbReference>
<name>A0ABW2LSC5_9PSEU</name>
<organism evidence="1 2">
    <name type="scientific">Saccharopolyspora griseoalba</name>
    <dbReference type="NCBI Taxonomy" id="1431848"/>
    <lineage>
        <taxon>Bacteria</taxon>
        <taxon>Bacillati</taxon>
        <taxon>Actinomycetota</taxon>
        <taxon>Actinomycetes</taxon>
        <taxon>Pseudonocardiales</taxon>
        <taxon>Pseudonocardiaceae</taxon>
        <taxon>Saccharopolyspora</taxon>
    </lineage>
</organism>
<protein>
    <recommendedName>
        <fullName evidence="3">DUF3558 domain-containing protein</fullName>
    </recommendedName>
</protein>
<proteinExistence type="predicted"/>
<sequence length="386" mass="40848">MEGLRQRAPAAEVIRPPSDLTFIQERIVRKIPKRSLGLVVGAAVLAVSGCAGLPGSQQTAAPKEPQQPPPPYLQGLQLEEGLNAKKASTMETLLQVDPCALHDQTAIQELTGQPIDLVKPGQTVIECGIDTTDPADDLSSNYWSFDLDYGEESYGDTDQRDAAPVQAGGVQFYRSTDGGGHTCIYQTPIGSGFTASLQVSHAAAEQDPCQMGDRYLQRIAGKFADPPMREQQLSTDPVVPVIVPCQAIRAALTKVSPLPGAVPPDGKNQVGSVRWDEPARCEVIDEVPRGSGISVPRTRASIIAEVDDDPVKYVNEGIRPGRQVAGQTVMVTEPDPDAANPTCGITFRVPGTQPGSQGVVPQLRVEAPNCDEAAAVAESAMQAASA</sequence>
<evidence type="ECO:0008006" key="3">
    <source>
        <dbReference type="Google" id="ProtNLM"/>
    </source>
</evidence>
<accession>A0ABW2LSC5</accession>
<evidence type="ECO:0000313" key="1">
    <source>
        <dbReference type="EMBL" id="MFC7344558.1"/>
    </source>
</evidence>
<evidence type="ECO:0000313" key="2">
    <source>
        <dbReference type="Proteomes" id="UP001596504"/>
    </source>
</evidence>
<keyword evidence="2" id="KW-1185">Reference proteome</keyword>
<reference evidence="2" key="1">
    <citation type="journal article" date="2019" name="Int. J. Syst. Evol. Microbiol.">
        <title>The Global Catalogue of Microorganisms (GCM) 10K type strain sequencing project: providing services to taxonomists for standard genome sequencing and annotation.</title>
        <authorList>
            <consortium name="The Broad Institute Genomics Platform"/>
            <consortium name="The Broad Institute Genome Sequencing Center for Infectious Disease"/>
            <person name="Wu L."/>
            <person name="Ma J."/>
        </authorList>
    </citation>
    <scope>NUCLEOTIDE SEQUENCE [LARGE SCALE GENOMIC DNA]</scope>
    <source>
        <strain evidence="2">WLHS5</strain>
    </source>
</reference>
<dbReference type="RefSeq" id="WP_380672458.1">
    <property type="nucleotide sequence ID" value="NZ_JBHTCJ010000017.1"/>
</dbReference>
<gene>
    <name evidence="1" type="ORF">ACFQRI_24390</name>
</gene>
<comment type="caution">
    <text evidence="1">The sequence shown here is derived from an EMBL/GenBank/DDBJ whole genome shotgun (WGS) entry which is preliminary data.</text>
</comment>
<dbReference type="EMBL" id="JBHTCJ010000017">
    <property type="protein sequence ID" value="MFC7344558.1"/>
    <property type="molecule type" value="Genomic_DNA"/>
</dbReference>